<feature type="region of interest" description="Disordered" evidence="1">
    <location>
        <begin position="338"/>
        <end position="357"/>
    </location>
</feature>
<organism evidence="2 3">
    <name type="scientific">Alteriqipengyuania lutimaris</name>
    <dbReference type="NCBI Taxonomy" id="1538146"/>
    <lineage>
        <taxon>Bacteria</taxon>
        <taxon>Pseudomonadati</taxon>
        <taxon>Pseudomonadota</taxon>
        <taxon>Alphaproteobacteria</taxon>
        <taxon>Sphingomonadales</taxon>
        <taxon>Erythrobacteraceae</taxon>
        <taxon>Alteriqipengyuania</taxon>
    </lineage>
</organism>
<proteinExistence type="predicted"/>
<evidence type="ECO:0000256" key="1">
    <source>
        <dbReference type="SAM" id="MobiDB-lite"/>
    </source>
</evidence>
<feature type="compositionally biased region" description="Basic and acidic residues" evidence="1">
    <location>
        <begin position="18"/>
        <end position="30"/>
    </location>
</feature>
<name>A0A395LJU2_9SPHN</name>
<dbReference type="GO" id="GO:0005506">
    <property type="term" value="F:iron ion binding"/>
    <property type="evidence" value="ECO:0007669"/>
    <property type="project" value="UniProtKB-ARBA"/>
</dbReference>
<reference evidence="2 3" key="1">
    <citation type="submission" date="2018-07" db="EMBL/GenBank/DDBJ databases">
        <title>Erythrobacter nanhaiensis sp. nov., a novel member of the genus Erythrobacter isolated from the South China Sea.</title>
        <authorList>
            <person name="Chen X."/>
            <person name="Liu J."/>
        </authorList>
    </citation>
    <scope>NUCLEOTIDE SEQUENCE [LARGE SCALE GENOMIC DNA]</scope>
    <source>
        <strain evidence="2 3">S-5</strain>
    </source>
</reference>
<evidence type="ECO:0000313" key="3">
    <source>
        <dbReference type="Proteomes" id="UP000254101"/>
    </source>
</evidence>
<dbReference type="AlphaFoldDB" id="A0A395LJU2"/>
<evidence type="ECO:0000313" key="2">
    <source>
        <dbReference type="EMBL" id="RDS77202.1"/>
    </source>
</evidence>
<dbReference type="EMBL" id="QRBB01000001">
    <property type="protein sequence ID" value="RDS77202.1"/>
    <property type="molecule type" value="Genomic_DNA"/>
</dbReference>
<dbReference type="Proteomes" id="UP000254101">
    <property type="component" value="Unassembled WGS sequence"/>
</dbReference>
<dbReference type="OrthoDB" id="7433071at2"/>
<accession>A0A395LJU2</accession>
<evidence type="ECO:0008006" key="4">
    <source>
        <dbReference type="Google" id="ProtNLM"/>
    </source>
</evidence>
<dbReference type="GO" id="GO:0016706">
    <property type="term" value="F:2-oxoglutarate-dependent dioxygenase activity"/>
    <property type="evidence" value="ECO:0007669"/>
    <property type="project" value="UniProtKB-ARBA"/>
</dbReference>
<gene>
    <name evidence="2" type="ORF">DL238_05950</name>
</gene>
<feature type="region of interest" description="Disordered" evidence="1">
    <location>
        <begin position="18"/>
        <end position="49"/>
    </location>
</feature>
<dbReference type="PANTHER" id="PTHR20883">
    <property type="entry name" value="PHYTANOYL-COA DIOXYGENASE DOMAIN CONTAINING 1"/>
    <property type="match status" value="1"/>
</dbReference>
<sequence>MHPHPRTLRPARARCCDRHAGNRAGRERQLARLGQTARPAPGPDRARGGRMAAMDRAFAGAAIARRSARDDLHHHQPRPSARIHHRDRAARARCGGAMNAASDLAPRSQAASVRGAIERDGFVVLRSAIDPRWIAAHRPALRDYVMARIEAMDDGARATGASTTSPTFKLTDAPEEVRAFVTGERIGAMAADLLGVDAVRLLHFCGFFKPAGGAPTPWHRDDAFLPVDTPQVVTAWIPLLPVDATMGMLGFAAPETRDGAGPPARAVTTGAMEPGDISFHLARTLHCGGANTSDAMREAIAICFYADGARISADDGAPFRAAMRAHYFAELEPGDRARSDANPVVFPAPPRVSGVPQ</sequence>
<keyword evidence="3" id="KW-1185">Reference proteome</keyword>
<dbReference type="SUPFAM" id="SSF51197">
    <property type="entry name" value="Clavaminate synthase-like"/>
    <property type="match status" value="1"/>
</dbReference>
<dbReference type="InterPro" id="IPR008775">
    <property type="entry name" value="Phytyl_CoA_dOase-like"/>
</dbReference>
<dbReference type="Gene3D" id="2.60.120.620">
    <property type="entry name" value="q2cbj1_9rhob like domain"/>
    <property type="match status" value="1"/>
</dbReference>
<protein>
    <recommendedName>
        <fullName evidence="4">Phytanoyl-CoA dioxygenase family protein</fullName>
    </recommendedName>
</protein>
<comment type="caution">
    <text evidence="2">The sequence shown here is derived from an EMBL/GenBank/DDBJ whole genome shotgun (WGS) entry which is preliminary data.</text>
</comment>
<dbReference type="PANTHER" id="PTHR20883:SF49">
    <property type="entry name" value="PHYTANOYL-COA DIOXYGENASE"/>
    <property type="match status" value="1"/>
</dbReference>
<dbReference type="Pfam" id="PF05721">
    <property type="entry name" value="PhyH"/>
    <property type="match status" value="1"/>
</dbReference>